<evidence type="ECO:0000256" key="1">
    <source>
        <dbReference type="ARBA" id="ARBA00009923"/>
    </source>
</evidence>
<dbReference type="RefSeq" id="XP_017567019.1">
    <property type="nucleotide sequence ID" value="XM_017711530.1"/>
</dbReference>
<evidence type="ECO:0000313" key="4">
    <source>
        <dbReference type="Proteomes" id="UP001501920"/>
    </source>
</evidence>
<dbReference type="OrthoDB" id="337038at2759"/>
<accession>A0A3B4D3C9</accession>
<dbReference type="GeneID" id="108435590"/>
<feature type="domain" description="SCP" evidence="2">
    <location>
        <begin position="5"/>
        <end position="137"/>
    </location>
</feature>
<dbReference type="InterPro" id="IPR001283">
    <property type="entry name" value="CRISP-related"/>
</dbReference>
<reference evidence="3" key="3">
    <citation type="submission" date="2025-09" db="UniProtKB">
        <authorList>
            <consortium name="Ensembl"/>
        </authorList>
    </citation>
    <scope>IDENTIFICATION</scope>
</reference>
<reference evidence="3 4" key="1">
    <citation type="submission" date="2020-10" db="EMBL/GenBank/DDBJ databases">
        <title>Pygocentrus nattereri (red-bellied piranha) genome, fPygNat1, primary haplotype.</title>
        <authorList>
            <person name="Myers G."/>
            <person name="Meyer A."/>
            <person name="Karagic N."/>
            <person name="Pippel M."/>
            <person name="Winkler S."/>
            <person name="Tracey A."/>
            <person name="Wood J."/>
            <person name="Formenti G."/>
            <person name="Howe K."/>
            <person name="Fedrigo O."/>
            <person name="Jarvis E.D."/>
        </authorList>
    </citation>
    <scope>NUCLEOTIDE SEQUENCE [LARGE SCALE GENOMIC DNA]</scope>
</reference>
<name>A0A3B4D3C9_PYGNA</name>
<dbReference type="AlphaFoldDB" id="A0A3B4D3C9"/>
<dbReference type="CDD" id="cd05382">
    <property type="entry name" value="CAP_GAPR1-like"/>
    <property type="match status" value="1"/>
</dbReference>
<reference evidence="3" key="2">
    <citation type="submission" date="2025-08" db="UniProtKB">
        <authorList>
            <consortium name="Ensembl"/>
        </authorList>
    </citation>
    <scope>IDENTIFICATION</scope>
</reference>
<dbReference type="Pfam" id="PF00188">
    <property type="entry name" value="CAP"/>
    <property type="match status" value="1"/>
</dbReference>
<dbReference type="RefSeq" id="XP_017567020.1">
    <property type="nucleotide sequence ID" value="XM_017711531.1"/>
</dbReference>
<dbReference type="SMART" id="SM00198">
    <property type="entry name" value="SCP"/>
    <property type="match status" value="1"/>
</dbReference>
<comment type="similarity">
    <text evidence="1">Belongs to the CRISP family.</text>
</comment>
<dbReference type="PANTHER" id="PTHR10334">
    <property type="entry name" value="CYSTEINE-RICH SECRETORY PROTEIN-RELATED"/>
    <property type="match status" value="1"/>
</dbReference>
<keyword evidence="4" id="KW-1185">Reference proteome</keyword>
<dbReference type="STRING" id="42514.ENSPNAP00000017601"/>
<proteinExistence type="inferred from homology"/>
<dbReference type="GeneTree" id="ENSGT00390000020276"/>
<organism evidence="3 4">
    <name type="scientific">Pygocentrus nattereri</name>
    <name type="common">Red-bellied piranha</name>
    <dbReference type="NCBI Taxonomy" id="42514"/>
    <lineage>
        <taxon>Eukaryota</taxon>
        <taxon>Metazoa</taxon>
        <taxon>Chordata</taxon>
        <taxon>Craniata</taxon>
        <taxon>Vertebrata</taxon>
        <taxon>Euteleostomi</taxon>
        <taxon>Actinopterygii</taxon>
        <taxon>Neopterygii</taxon>
        <taxon>Teleostei</taxon>
        <taxon>Ostariophysi</taxon>
        <taxon>Characiformes</taxon>
        <taxon>Characoidei</taxon>
        <taxon>Pygocentrus</taxon>
    </lineage>
</organism>
<sequence>MADDSFKAKFLACHNEYRKKHGVPDMTLSKELCRTAQEWADHLLSIKTLQHSETENGENVFYSWSSTPANPTGPESVEQWYSEIKDYDFTKSGYQPKTGHFTQVVWKASKEVGVGLATDGNTVFVVGQYKPTGNITNAGQYEENVLPPVDN</sequence>
<dbReference type="OMA" id="AKLIWRR"/>
<dbReference type="PRINTS" id="PR00837">
    <property type="entry name" value="V5TPXLIKE"/>
</dbReference>
<dbReference type="PRINTS" id="PR00838">
    <property type="entry name" value="V5ALLERGEN"/>
</dbReference>
<evidence type="ECO:0000313" key="3">
    <source>
        <dbReference type="Ensembl" id="ENSPNAP00000017601.1"/>
    </source>
</evidence>
<dbReference type="PROSITE" id="PS01009">
    <property type="entry name" value="CRISP_1"/>
    <property type="match status" value="1"/>
</dbReference>
<dbReference type="InterPro" id="IPR002413">
    <property type="entry name" value="V5_allergen-like"/>
</dbReference>
<dbReference type="Proteomes" id="UP001501920">
    <property type="component" value="Chromosome 11"/>
</dbReference>
<evidence type="ECO:0000259" key="2">
    <source>
        <dbReference type="SMART" id="SM00198"/>
    </source>
</evidence>
<dbReference type="FunFam" id="3.40.33.10:FF:000002">
    <property type="entry name" value="Golgi-associated plant pathogenesis-related protein 1"/>
    <property type="match status" value="1"/>
</dbReference>
<dbReference type="Ensembl" id="ENSPNAT00000026472.2">
    <property type="protein sequence ID" value="ENSPNAP00000017601.1"/>
    <property type="gene ID" value="ENSPNAG00000023889.2"/>
</dbReference>
<dbReference type="InterPro" id="IPR034113">
    <property type="entry name" value="SCP_GAPR1-like"/>
</dbReference>
<dbReference type="Gene3D" id="3.40.33.10">
    <property type="entry name" value="CAP"/>
    <property type="match status" value="1"/>
</dbReference>
<dbReference type="InterPro" id="IPR035940">
    <property type="entry name" value="CAP_sf"/>
</dbReference>
<dbReference type="GO" id="GO:0005576">
    <property type="term" value="C:extracellular region"/>
    <property type="evidence" value="ECO:0007669"/>
    <property type="project" value="InterPro"/>
</dbReference>
<protein>
    <recommendedName>
        <fullName evidence="2">SCP domain-containing protein</fullName>
    </recommendedName>
</protein>
<dbReference type="InterPro" id="IPR018244">
    <property type="entry name" value="Allrgn_V5/Tpx1_CS"/>
</dbReference>
<dbReference type="SUPFAM" id="SSF55797">
    <property type="entry name" value="PR-1-like"/>
    <property type="match status" value="1"/>
</dbReference>
<dbReference type="InterPro" id="IPR014044">
    <property type="entry name" value="CAP_dom"/>
</dbReference>